<gene>
    <name evidence="1" type="ORF">LSG31_05365</name>
</gene>
<evidence type="ECO:0000313" key="2">
    <source>
        <dbReference type="Proteomes" id="UP000830167"/>
    </source>
</evidence>
<evidence type="ECO:0000313" key="1">
    <source>
        <dbReference type="EMBL" id="UOF91679.1"/>
    </source>
</evidence>
<keyword evidence="2" id="KW-1185">Reference proteome</keyword>
<reference evidence="1" key="1">
    <citation type="submission" date="2021-12" db="EMBL/GenBank/DDBJ databases">
        <title>Alicyclobacillaceae gen. nov., sp. nov., isolated from chalcocite enrichment system.</title>
        <authorList>
            <person name="Jiang Z."/>
        </authorList>
    </citation>
    <scope>NUCLEOTIDE SEQUENCE</scope>
    <source>
        <strain evidence="1">MYW30-H2</strain>
    </source>
</reference>
<organism evidence="1 2">
    <name type="scientific">Fodinisporobacter ferrooxydans</name>
    <dbReference type="NCBI Taxonomy" id="2901836"/>
    <lineage>
        <taxon>Bacteria</taxon>
        <taxon>Bacillati</taxon>
        <taxon>Bacillota</taxon>
        <taxon>Bacilli</taxon>
        <taxon>Bacillales</taxon>
        <taxon>Alicyclobacillaceae</taxon>
        <taxon>Fodinisporobacter</taxon>
    </lineage>
</organism>
<dbReference type="RefSeq" id="WP_347438374.1">
    <property type="nucleotide sequence ID" value="NZ_CP089291.1"/>
</dbReference>
<keyword evidence="1" id="KW-0808">Transferase</keyword>
<sequence length="212" mass="24226">MFWKVIDLTRQSVLRKILESPPVKNCYLAGGTALAFQLGHRESIDFNWFTPDPFTPEQIETGLSEQGRLMITEAKPNTFHGILDGVQVTWLRYTAPLLESPIVSDILPQLKIASILDIGTMKLIAASQQGARKDFIDLYVIEQSGLSLTSLIRRLPEKFPNTSINYYHIVKSLVYFDDAEQEPMPRMLKPLEWTTVKEFFVRTQKQLLNSIP</sequence>
<protein>
    <submittedName>
        <fullName evidence="1">Nucleotidyl transferase AbiEii/AbiGii toxin family protein</fullName>
    </submittedName>
</protein>
<proteinExistence type="predicted"/>
<dbReference type="GO" id="GO:0016740">
    <property type="term" value="F:transferase activity"/>
    <property type="evidence" value="ECO:0007669"/>
    <property type="project" value="UniProtKB-KW"/>
</dbReference>
<name>A0ABY4CN11_9BACL</name>
<dbReference type="Proteomes" id="UP000830167">
    <property type="component" value="Chromosome"/>
</dbReference>
<accession>A0ABY4CN11</accession>
<dbReference type="EMBL" id="CP089291">
    <property type="protein sequence ID" value="UOF91679.1"/>
    <property type="molecule type" value="Genomic_DNA"/>
</dbReference>